<evidence type="ECO:0000313" key="6">
    <source>
        <dbReference type="Proteomes" id="UP000560000"/>
    </source>
</evidence>
<accession>A0A099CRZ3</accession>
<dbReference type="Gene3D" id="3.90.550.10">
    <property type="entry name" value="Spore Coat Polysaccharide Biosynthesis Protein SpsA, Chain A"/>
    <property type="match status" value="1"/>
</dbReference>
<dbReference type="OrthoDB" id="9815923at2"/>
<dbReference type="AlphaFoldDB" id="A0A099CRZ3"/>
<dbReference type="GO" id="GO:0016740">
    <property type="term" value="F:transferase activity"/>
    <property type="evidence" value="ECO:0007669"/>
    <property type="project" value="UniProtKB-KW"/>
</dbReference>
<evidence type="ECO:0000313" key="4">
    <source>
        <dbReference type="EMBL" id="MBB6184978.1"/>
    </source>
</evidence>
<dbReference type="EMBL" id="JROI01000016">
    <property type="protein sequence ID" value="KGI76778.1"/>
    <property type="molecule type" value="Genomic_DNA"/>
</dbReference>
<dbReference type="Proteomes" id="UP000560000">
    <property type="component" value="Unassembled WGS sequence"/>
</dbReference>
<proteinExistence type="inferred from homology"/>
<evidence type="ECO:0000313" key="5">
    <source>
        <dbReference type="Proteomes" id="UP000029708"/>
    </source>
</evidence>
<evidence type="ECO:0000256" key="1">
    <source>
        <dbReference type="ARBA" id="ARBA00038494"/>
    </source>
</evidence>
<dbReference type="PANTHER" id="PTHR43630:SF2">
    <property type="entry name" value="GLYCOSYLTRANSFERASE"/>
    <property type="match status" value="1"/>
</dbReference>
<dbReference type="Pfam" id="PF00535">
    <property type="entry name" value="Glycos_transf_2"/>
    <property type="match status" value="1"/>
</dbReference>
<dbReference type="PANTHER" id="PTHR43630">
    <property type="entry name" value="POLY-BETA-1,6-N-ACETYL-D-GLUCOSAMINE SYNTHASE"/>
    <property type="match status" value="1"/>
</dbReference>
<dbReference type="InterPro" id="IPR001173">
    <property type="entry name" value="Glyco_trans_2-like"/>
</dbReference>
<dbReference type="InterPro" id="IPR029044">
    <property type="entry name" value="Nucleotide-diphossugar_trans"/>
</dbReference>
<evidence type="ECO:0000313" key="3">
    <source>
        <dbReference type="EMBL" id="KGI76778.1"/>
    </source>
</evidence>
<keyword evidence="3" id="KW-0808">Transferase</keyword>
<gene>
    <name evidence="4" type="ORF">HNQ86_002323</name>
    <name evidence="3" type="ORF">LF63_0114635</name>
</gene>
<dbReference type="STRING" id="1543381.LF63_0114635"/>
<dbReference type="CDD" id="cd02511">
    <property type="entry name" value="Beta4Glucosyltransferase"/>
    <property type="match status" value="1"/>
</dbReference>
<comment type="caution">
    <text evidence="3">The sequence shown here is derived from an EMBL/GenBank/DDBJ whole genome shotgun (WGS) entry which is preliminary data.</text>
</comment>
<dbReference type="EMBL" id="JACHET010000001">
    <property type="protein sequence ID" value="MBB6184978.1"/>
    <property type="molecule type" value="Genomic_DNA"/>
</dbReference>
<keyword evidence="5" id="KW-1185">Reference proteome</keyword>
<dbReference type="Proteomes" id="UP000029708">
    <property type="component" value="Unassembled WGS sequence"/>
</dbReference>
<protein>
    <submittedName>
        <fullName evidence="3">Beta 1,4 glucosyltransferase</fullName>
    </submittedName>
    <submittedName>
        <fullName evidence="4">Glycosyltransferase involved in cell wall biosynthesis</fullName>
    </submittedName>
</protein>
<reference evidence="4 6" key="2">
    <citation type="submission" date="2020-08" db="EMBL/GenBank/DDBJ databases">
        <title>Genomic Encyclopedia of Type Strains, Phase IV (KMG-IV): sequencing the most valuable type-strain genomes for metagenomic binning, comparative biology and taxonomic classification.</title>
        <authorList>
            <person name="Goeker M."/>
        </authorList>
    </citation>
    <scope>NUCLEOTIDE SEQUENCE [LARGE SCALE GENOMIC DNA]</scope>
    <source>
        <strain evidence="4 6">DSM 107085</strain>
    </source>
</reference>
<dbReference type="RefSeq" id="WP_043104355.1">
    <property type="nucleotide sequence ID" value="NZ_JACHET010000001.1"/>
</dbReference>
<evidence type="ECO:0000259" key="2">
    <source>
        <dbReference type="Pfam" id="PF00535"/>
    </source>
</evidence>
<sequence>MPTLALTLVVMTHNEAANIARCLDSVPFAAEKLVIDCGSTDATCEIARAHGARVVHQDWLGFGPQRNFATTQSSNDWILALDADEYLSPELTAELQRRLPEVMASDAAVGTLRRRTMYMGAPMRWYRPMVGEKMTRLYHRDRARWRDVRVHESLTWDGTEVRFDAPFEHLHNPTLVHKGLKVLRYAELKARDWRQKQRPPRMWDCPLVFASSFIKDYVFRLAVLDGWRGFVVAQTAASYAVYKRMRYYEMCVNPDSVDMAAELLNRHGLDR</sequence>
<reference evidence="3 5" key="1">
    <citation type="submission" date="2014-09" db="EMBL/GenBank/DDBJ databases">
        <title>Xanthomonadaceae 3.5X direct submission.</title>
        <authorList>
            <person name="Fang T."/>
            <person name="Wang H."/>
        </authorList>
    </citation>
    <scope>NUCLEOTIDE SEQUENCE [LARGE SCALE GENOMIC DNA]</scope>
    <source>
        <strain evidence="3 5">3.5X</strain>
    </source>
</reference>
<dbReference type="SUPFAM" id="SSF53448">
    <property type="entry name" value="Nucleotide-diphospho-sugar transferases"/>
    <property type="match status" value="1"/>
</dbReference>
<organism evidence="3 5">
    <name type="scientific">Oleiagrimonas soli</name>
    <dbReference type="NCBI Taxonomy" id="1543381"/>
    <lineage>
        <taxon>Bacteria</taxon>
        <taxon>Pseudomonadati</taxon>
        <taxon>Pseudomonadota</taxon>
        <taxon>Gammaproteobacteria</taxon>
        <taxon>Lysobacterales</taxon>
        <taxon>Rhodanobacteraceae</taxon>
        <taxon>Oleiagrimonas</taxon>
    </lineage>
</organism>
<dbReference type="HOGENOM" id="CLU_065962_0_0_6"/>
<comment type="similarity">
    <text evidence="1">Belongs to the glycosyltransferase 2 family. WaaE/KdtX subfamily.</text>
</comment>
<name>A0A099CRZ3_9GAMM</name>
<feature type="domain" description="Glycosyltransferase 2-like" evidence="2">
    <location>
        <begin position="8"/>
        <end position="114"/>
    </location>
</feature>